<gene>
    <name evidence="3" type="ORF">SAMN05421863_101145</name>
</gene>
<name>A0A1I4MQU1_9PROT</name>
<keyword evidence="1" id="KW-0732">Signal</keyword>
<feature type="domain" description="DUF5010" evidence="2">
    <location>
        <begin position="77"/>
        <end position="253"/>
    </location>
</feature>
<keyword evidence="4" id="KW-1185">Reference proteome</keyword>
<dbReference type="InterPro" id="IPR032178">
    <property type="entry name" value="DUF5010"/>
</dbReference>
<dbReference type="Pfam" id="PF16402">
    <property type="entry name" value="DUF5010"/>
    <property type="match status" value="1"/>
</dbReference>
<dbReference type="EMBL" id="FOUB01000011">
    <property type="protein sequence ID" value="SFM05619.1"/>
    <property type="molecule type" value="Genomic_DNA"/>
</dbReference>
<dbReference type="RefSeq" id="WP_074904553.1">
    <property type="nucleotide sequence ID" value="NZ_FOUB01000011.1"/>
</dbReference>
<dbReference type="Gene3D" id="3.20.20.80">
    <property type="entry name" value="Glycosidases"/>
    <property type="match status" value="1"/>
</dbReference>
<evidence type="ECO:0000256" key="1">
    <source>
        <dbReference type="SAM" id="SignalP"/>
    </source>
</evidence>
<sequence>MHKVLHQLALALFCFLITTTATAFSPKDVPVRPAPPGHYLKQESLPVHTQETFNHDQPIVGTYYFYWYNANYKGQILDADGTDALTDHPIDSIDMSYRSSAWHLQQLRDILAAGIDFILPVYWGYPDSGSHWSLEGLPPLVEAAQRLEKEGIRPPRIGMFYDTTTLRNNSKKYHVDLTKPEGKEWFYLTVRDFYSMIPPNLRASVDSKPVVWLYIAEFVKHQDPTIFDYLRAQFLKDFGIEPLIVKEVSWQGRADLDYKWGIASGPQIRGVAAVGPGYDDSAVPRATHKIRKRESGNFYRNAWNLALSLDPATRPKIAIVETWNEFHEGTDIAPSKEYGRMYVELTRKYADLWRTGVQTKREGPYATAQEVSIIFGQTPTDAGLTLGTAPAVPDGKTFNVITSGISARRADWKKRDPNYLYFDVDNSFFFRDKVPLELEFEYLDSGNGKIIVEYDSTATSLSHNGAFKSIISAYLTNTKTWKTARIQIPDAYFSGRANGQDFRISAPNVGLTIRKVELRKLHGSDSHPLRMP</sequence>
<evidence type="ECO:0000313" key="3">
    <source>
        <dbReference type="EMBL" id="SFM05619.1"/>
    </source>
</evidence>
<organism evidence="3 4">
    <name type="scientific">Nitrosomonas communis</name>
    <dbReference type="NCBI Taxonomy" id="44574"/>
    <lineage>
        <taxon>Bacteria</taxon>
        <taxon>Pseudomonadati</taxon>
        <taxon>Pseudomonadota</taxon>
        <taxon>Betaproteobacteria</taxon>
        <taxon>Nitrosomonadales</taxon>
        <taxon>Nitrosomonadaceae</taxon>
        <taxon>Nitrosomonas</taxon>
    </lineage>
</organism>
<evidence type="ECO:0000259" key="2">
    <source>
        <dbReference type="Pfam" id="PF16402"/>
    </source>
</evidence>
<dbReference type="Proteomes" id="UP000183287">
    <property type="component" value="Unassembled WGS sequence"/>
</dbReference>
<protein>
    <recommendedName>
        <fullName evidence="2">DUF5010 domain-containing protein</fullName>
    </recommendedName>
</protein>
<dbReference type="OrthoDB" id="9030470at2"/>
<evidence type="ECO:0000313" key="4">
    <source>
        <dbReference type="Proteomes" id="UP000183287"/>
    </source>
</evidence>
<feature type="signal peptide" evidence="1">
    <location>
        <begin position="1"/>
        <end position="23"/>
    </location>
</feature>
<feature type="chain" id="PRO_5010249541" description="DUF5010 domain-containing protein" evidence="1">
    <location>
        <begin position="24"/>
        <end position="532"/>
    </location>
</feature>
<accession>A0A1I4MQU1</accession>
<reference evidence="4" key="1">
    <citation type="submission" date="2016-10" db="EMBL/GenBank/DDBJ databases">
        <authorList>
            <person name="Varghese N."/>
            <person name="Submissions S."/>
        </authorList>
    </citation>
    <scope>NUCLEOTIDE SEQUENCE [LARGE SCALE GENOMIC DNA]</scope>
    <source>
        <strain evidence="4">Nm44</strain>
    </source>
</reference>
<proteinExistence type="predicted"/>
<dbReference type="AlphaFoldDB" id="A0A1I4MQU1"/>